<dbReference type="OrthoDB" id="9764035at2"/>
<dbReference type="Gene3D" id="3.40.50.880">
    <property type="match status" value="1"/>
</dbReference>
<evidence type="ECO:0000256" key="7">
    <source>
        <dbReference type="HAMAP-Rule" id="MF_00027"/>
    </source>
</evidence>
<reference evidence="10 11" key="1">
    <citation type="submission" date="2018-11" db="EMBL/GenBank/DDBJ databases">
        <title>Genomic Encyclopedia of Type Strains, Phase IV (KMG-IV): sequencing the most valuable type-strain genomes for metagenomic binning, comparative biology and taxonomic classification.</title>
        <authorList>
            <person name="Goeker M."/>
        </authorList>
    </citation>
    <scope>NUCLEOTIDE SEQUENCE [LARGE SCALE GENOMIC DNA]</scope>
    <source>
        <strain evidence="10 11">DSM 102936</strain>
    </source>
</reference>
<dbReference type="GO" id="GO:0009236">
    <property type="term" value="P:cobalamin biosynthetic process"/>
    <property type="evidence" value="ECO:0007669"/>
    <property type="project" value="UniProtKB-UniRule"/>
</dbReference>
<dbReference type="HAMAP" id="MF_00027">
    <property type="entry name" value="CobB_CbiA"/>
    <property type="match status" value="1"/>
</dbReference>
<dbReference type="Gene3D" id="3.40.50.300">
    <property type="entry name" value="P-loop containing nucleotide triphosphate hydrolases"/>
    <property type="match status" value="2"/>
</dbReference>
<comment type="similarity">
    <text evidence="7">Belongs to the CobB/CbiA family.</text>
</comment>
<dbReference type="NCBIfam" id="NF002204">
    <property type="entry name" value="PRK01077.1"/>
    <property type="match status" value="1"/>
</dbReference>
<feature type="domain" description="CobQ/CobB/MinD/ParA nucleotide binding" evidence="8">
    <location>
        <begin position="4"/>
        <end position="190"/>
    </location>
</feature>
<keyword evidence="6 7" id="KW-0315">Glutamine amidotransferase</keyword>
<evidence type="ECO:0000256" key="1">
    <source>
        <dbReference type="ARBA" id="ARBA00001946"/>
    </source>
</evidence>
<dbReference type="EMBL" id="RKRE01000003">
    <property type="protein sequence ID" value="RPF42551.1"/>
    <property type="molecule type" value="Genomic_DNA"/>
</dbReference>
<dbReference type="RefSeq" id="WP_123930826.1">
    <property type="nucleotide sequence ID" value="NZ_RKRE01000003.1"/>
</dbReference>
<dbReference type="InterPro" id="IPR011698">
    <property type="entry name" value="GATase_3"/>
</dbReference>
<dbReference type="NCBIfam" id="TIGR00379">
    <property type="entry name" value="cobB"/>
    <property type="match status" value="1"/>
</dbReference>
<dbReference type="SUPFAM" id="SSF52317">
    <property type="entry name" value="Class I glutamine amidotransferase-like"/>
    <property type="match status" value="1"/>
</dbReference>
<evidence type="ECO:0000256" key="5">
    <source>
        <dbReference type="ARBA" id="ARBA00022842"/>
    </source>
</evidence>
<dbReference type="InterPro" id="IPR027417">
    <property type="entry name" value="P-loop_NTPase"/>
</dbReference>
<dbReference type="Pfam" id="PF07685">
    <property type="entry name" value="GATase_3"/>
    <property type="match status" value="1"/>
</dbReference>
<dbReference type="InterPro" id="IPR002586">
    <property type="entry name" value="CobQ/CobB/MinD/ParA_Nub-bd_dom"/>
</dbReference>
<evidence type="ECO:0000256" key="3">
    <source>
        <dbReference type="ARBA" id="ARBA00022741"/>
    </source>
</evidence>
<comment type="domain">
    <text evidence="7">Comprises of two domains. The C-terminal domain contains the binding site for glutamine and catalyzes the hydrolysis of this substrate to glutamate and ammonia. The N-terminal domain is anticipated to bind ATP and cobyrinate and catalyzes the ultimate synthesis of the diamide product. The ammonia produced via the glutaminase domain is probably translocated to the adjacent domain via a molecular tunnel, where it reacts with an activated intermediate.</text>
</comment>
<dbReference type="PROSITE" id="PS51274">
    <property type="entry name" value="GATASE_COBBQ"/>
    <property type="match status" value="1"/>
</dbReference>
<dbReference type="CDD" id="cd05388">
    <property type="entry name" value="CobB_N"/>
    <property type="match status" value="1"/>
</dbReference>
<dbReference type="PANTHER" id="PTHR43873:SF1">
    <property type="entry name" value="COBYRINATE A,C-DIAMIDE SYNTHASE"/>
    <property type="match status" value="1"/>
</dbReference>
<protein>
    <recommendedName>
        <fullName evidence="7">Cobyrinate a,c-diamide synthase</fullName>
        <ecNumber evidence="7">6.3.5.11</ecNumber>
    </recommendedName>
    <alternativeName>
        <fullName evidence="7">Cobyrinic acid a,c-diamide synthetase</fullName>
    </alternativeName>
</protein>
<sequence length="471" mass="49748">MRRLVIAGASSGAGKTTVAVGLMAALTQRGLKVQGFKTGPDYIDPGFHTAATGRISRNLDTWMLPPDAVREVFLRGACGADIAIIEGVMGLYDGIGSGSGPGSTAYLAKLLCAPVVLVLDVRGMAASAAAVVLGFREFDPELGLAGVILTCAGSARHAALVKEAIEAKTGVPVLGYLVRDPGLELPARHLGLVPAEETVALQERIGKLAAAVAKGVDLEAVLRVAAAPPVPRPQKTLFPEVPAPPQVRLAVARDAAFSFYYPENLELLAAAGAELAFFSPLRDEALPPGSAGLYLGGGFPEVFAGELAANTALQEEIRRAVAAGMPMVAECGGLLYLCAAVIYRGATYPLVGVLPGRVVLTERLQRLGYVEAEALAPSPLLDRGEKVRGHVFHYSRIDWGKALPPAYRLVNWRGETQVDGAVYQNLVASYLHPHFLSRPAMARRFVASCAAFRASCRQVAPNFAWREGREP</sequence>
<keyword evidence="3 7" id="KW-0547">Nucleotide-binding</keyword>
<gene>
    <name evidence="7" type="primary">cbiA</name>
    <name evidence="10" type="ORF">EDD75_1652</name>
</gene>
<dbReference type="InterPro" id="IPR004484">
    <property type="entry name" value="CbiA/CobB_synth"/>
</dbReference>
<evidence type="ECO:0000259" key="9">
    <source>
        <dbReference type="Pfam" id="PF07685"/>
    </source>
</evidence>
<name>A0A3N5BEU6_9THEO</name>
<dbReference type="AlphaFoldDB" id="A0A3N5BEU6"/>
<keyword evidence="2 7" id="KW-0436">Ligase</keyword>
<accession>A0A3N5BEU6</accession>
<dbReference type="CDD" id="cd03130">
    <property type="entry name" value="GATase1_CobB"/>
    <property type="match status" value="1"/>
</dbReference>
<dbReference type="Pfam" id="PF01656">
    <property type="entry name" value="CbiA"/>
    <property type="match status" value="1"/>
</dbReference>
<proteinExistence type="inferred from homology"/>
<dbReference type="GO" id="GO:0042242">
    <property type="term" value="F:cobyrinic acid a,c-diamide synthase activity"/>
    <property type="evidence" value="ECO:0007669"/>
    <property type="project" value="UniProtKB-UniRule"/>
</dbReference>
<evidence type="ECO:0000313" key="11">
    <source>
        <dbReference type="Proteomes" id="UP000282654"/>
    </source>
</evidence>
<evidence type="ECO:0000256" key="4">
    <source>
        <dbReference type="ARBA" id="ARBA00022840"/>
    </source>
</evidence>
<feature type="active site" description="Nucleophile" evidence="7">
    <location>
        <position position="331"/>
    </location>
</feature>
<comment type="cofactor">
    <cofactor evidence="1 7">
        <name>Mg(2+)</name>
        <dbReference type="ChEBI" id="CHEBI:18420"/>
    </cofactor>
</comment>
<dbReference type="Proteomes" id="UP000282654">
    <property type="component" value="Unassembled WGS sequence"/>
</dbReference>
<comment type="caution">
    <text evidence="10">The sequence shown here is derived from an EMBL/GenBank/DDBJ whole genome shotgun (WGS) entry which is preliminary data.</text>
</comment>
<dbReference type="EC" id="6.3.5.11" evidence="7"/>
<evidence type="ECO:0000256" key="2">
    <source>
        <dbReference type="ARBA" id="ARBA00022598"/>
    </source>
</evidence>
<keyword evidence="7" id="KW-0169">Cobalamin biosynthesis</keyword>
<organism evidence="10 11">
    <name type="scientific">Thermodesulfitimonas autotrophica</name>
    <dbReference type="NCBI Taxonomy" id="1894989"/>
    <lineage>
        <taxon>Bacteria</taxon>
        <taxon>Bacillati</taxon>
        <taxon>Bacillota</taxon>
        <taxon>Clostridia</taxon>
        <taxon>Thermoanaerobacterales</taxon>
        <taxon>Thermoanaerobacteraceae</taxon>
        <taxon>Thermodesulfitimonas</taxon>
    </lineage>
</organism>
<comment type="miscellaneous">
    <text evidence="7">The a and c carboxylates of cobyrinate are activated for nucleophilic attack via formation of a phosphorylated intermediate by ATP. CbiA catalyzes first the amidation of the c-carboxylate, and then that of the a-carboxylate.</text>
</comment>
<dbReference type="SUPFAM" id="SSF52540">
    <property type="entry name" value="P-loop containing nucleoside triphosphate hydrolases"/>
    <property type="match status" value="1"/>
</dbReference>
<dbReference type="GO" id="GO:0005524">
    <property type="term" value="F:ATP binding"/>
    <property type="evidence" value="ECO:0007669"/>
    <property type="project" value="UniProtKB-UniRule"/>
</dbReference>
<keyword evidence="4 7" id="KW-0067">ATP-binding</keyword>
<dbReference type="InterPro" id="IPR029062">
    <property type="entry name" value="Class_I_gatase-like"/>
</dbReference>
<feature type="site" description="Increases nucleophilicity of active site Cys" evidence="7">
    <location>
        <position position="432"/>
    </location>
</feature>
<feature type="domain" description="CobB/CobQ-like glutamine amidotransferase" evidence="9">
    <location>
        <begin position="249"/>
        <end position="439"/>
    </location>
</feature>
<comment type="pathway">
    <text evidence="7">Cofactor biosynthesis; adenosylcobalamin biosynthesis; cob(II)yrinate a,c-diamide from sirohydrochlorin (anaerobic route): step 10/10.</text>
</comment>
<comment type="function">
    <text evidence="7">Catalyzes the ATP-dependent amidation of the two carboxylate groups at positions a and c of cobyrinate, using either L-glutamine or ammonia as the nitrogen source.</text>
</comment>
<evidence type="ECO:0000256" key="6">
    <source>
        <dbReference type="ARBA" id="ARBA00022962"/>
    </source>
</evidence>
<evidence type="ECO:0000259" key="8">
    <source>
        <dbReference type="Pfam" id="PF01656"/>
    </source>
</evidence>
<dbReference type="UniPathway" id="UPA00148">
    <property type="reaction ID" value="UER00231"/>
</dbReference>
<keyword evidence="11" id="KW-1185">Reference proteome</keyword>
<keyword evidence="5 7" id="KW-0460">Magnesium</keyword>
<dbReference type="PANTHER" id="PTHR43873">
    <property type="entry name" value="COBYRINATE A,C-DIAMIDE SYNTHASE"/>
    <property type="match status" value="1"/>
</dbReference>
<comment type="catalytic activity">
    <reaction evidence="7">
        <text>cob(II)yrinate + 2 L-glutamine + 2 ATP + 2 H2O = cob(II)yrinate a,c diamide + 2 L-glutamate + 2 ADP + 2 phosphate + 2 H(+)</text>
        <dbReference type="Rhea" id="RHEA:26289"/>
        <dbReference type="ChEBI" id="CHEBI:15377"/>
        <dbReference type="ChEBI" id="CHEBI:15378"/>
        <dbReference type="ChEBI" id="CHEBI:29985"/>
        <dbReference type="ChEBI" id="CHEBI:30616"/>
        <dbReference type="ChEBI" id="CHEBI:43474"/>
        <dbReference type="ChEBI" id="CHEBI:58359"/>
        <dbReference type="ChEBI" id="CHEBI:58537"/>
        <dbReference type="ChEBI" id="CHEBI:58894"/>
        <dbReference type="ChEBI" id="CHEBI:456216"/>
        <dbReference type="EC" id="6.3.5.11"/>
    </reaction>
</comment>
<evidence type="ECO:0000313" key="10">
    <source>
        <dbReference type="EMBL" id="RPF42551.1"/>
    </source>
</evidence>